<organism evidence="2">
    <name type="scientific">Arundo donax</name>
    <name type="common">Giant reed</name>
    <name type="synonym">Donax arundinaceus</name>
    <dbReference type="NCBI Taxonomy" id="35708"/>
    <lineage>
        <taxon>Eukaryota</taxon>
        <taxon>Viridiplantae</taxon>
        <taxon>Streptophyta</taxon>
        <taxon>Embryophyta</taxon>
        <taxon>Tracheophyta</taxon>
        <taxon>Spermatophyta</taxon>
        <taxon>Magnoliopsida</taxon>
        <taxon>Liliopsida</taxon>
        <taxon>Poales</taxon>
        <taxon>Poaceae</taxon>
        <taxon>PACMAD clade</taxon>
        <taxon>Arundinoideae</taxon>
        <taxon>Arundineae</taxon>
        <taxon>Arundo</taxon>
    </lineage>
</organism>
<evidence type="ECO:0000256" key="1">
    <source>
        <dbReference type="SAM" id="Phobius"/>
    </source>
</evidence>
<reference evidence="2" key="1">
    <citation type="submission" date="2014-09" db="EMBL/GenBank/DDBJ databases">
        <authorList>
            <person name="Magalhaes I.L.F."/>
            <person name="Oliveira U."/>
            <person name="Santos F.R."/>
            <person name="Vidigal T.H.D.A."/>
            <person name="Brescovit A.D."/>
            <person name="Santos A.J."/>
        </authorList>
    </citation>
    <scope>NUCLEOTIDE SEQUENCE</scope>
    <source>
        <tissue evidence="2">Shoot tissue taken approximately 20 cm above the soil surface</tissue>
    </source>
</reference>
<feature type="transmembrane region" description="Helical" evidence="1">
    <location>
        <begin position="6"/>
        <end position="24"/>
    </location>
</feature>
<proteinExistence type="predicted"/>
<reference evidence="2" key="2">
    <citation type="journal article" date="2015" name="Data Brief">
        <title>Shoot transcriptome of the giant reed, Arundo donax.</title>
        <authorList>
            <person name="Barrero R.A."/>
            <person name="Guerrero F.D."/>
            <person name="Moolhuijzen P."/>
            <person name="Goolsby J.A."/>
            <person name="Tidwell J."/>
            <person name="Bellgard S.E."/>
            <person name="Bellgard M.I."/>
        </authorList>
    </citation>
    <scope>NUCLEOTIDE SEQUENCE</scope>
    <source>
        <tissue evidence="2">Shoot tissue taken approximately 20 cm above the soil surface</tissue>
    </source>
</reference>
<keyword evidence="1" id="KW-0812">Transmembrane</keyword>
<sequence length="37" mass="4472">MSVHLYHLGLRFLWLNLDSLLFYFSNSRIYIVKIIVS</sequence>
<evidence type="ECO:0000313" key="2">
    <source>
        <dbReference type="EMBL" id="JAD56269.1"/>
    </source>
</evidence>
<dbReference type="AlphaFoldDB" id="A0A0A9AWZ5"/>
<keyword evidence="1" id="KW-0472">Membrane</keyword>
<keyword evidence="1" id="KW-1133">Transmembrane helix</keyword>
<protein>
    <submittedName>
        <fullName evidence="2">Uncharacterized protein</fullName>
    </submittedName>
</protein>
<name>A0A0A9AWZ5_ARUDO</name>
<accession>A0A0A9AWZ5</accession>
<dbReference type="EMBL" id="GBRH01241626">
    <property type="protein sequence ID" value="JAD56269.1"/>
    <property type="molecule type" value="Transcribed_RNA"/>
</dbReference>